<dbReference type="EMBL" id="FOHB01000006">
    <property type="protein sequence ID" value="SES39952.1"/>
    <property type="molecule type" value="Genomic_DNA"/>
</dbReference>
<dbReference type="AlphaFoldDB" id="A0A1H9X181"/>
<evidence type="ECO:0000256" key="2">
    <source>
        <dbReference type="ARBA" id="ARBA00022857"/>
    </source>
</evidence>
<dbReference type="STRING" id="587636.SAMN05216199_3326"/>
<dbReference type="Proteomes" id="UP000199019">
    <property type="component" value="Unassembled WGS sequence"/>
</dbReference>
<keyword evidence="5" id="KW-1185">Reference proteome</keyword>
<dbReference type="NCBIfam" id="NF005912">
    <property type="entry name" value="PRK07904.1"/>
    <property type="match status" value="1"/>
</dbReference>
<keyword evidence="2" id="KW-0521">NADP</keyword>
<dbReference type="OrthoDB" id="5115951at2"/>
<dbReference type="InterPro" id="IPR036291">
    <property type="entry name" value="NAD(P)-bd_dom_sf"/>
</dbReference>
<dbReference type="PANTHER" id="PTHR43391:SF14">
    <property type="entry name" value="DEHYDROGENASE_REDUCTASE SDR FAMILY PROTEIN 7-LIKE"/>
    <property type="match status" value="1"/>
</dbReference>
<organism evidence="4 5">
    <name type="scientific">Pedococcus cremeus</name>
    <dbReference type="NCBI Taxonomy" id="587636"/>
    <lineage>
        <taxon>Bacteria</taxon>
        <taxon>Bacillati</taxon>
        <taxon>Actinomycetota</taxon>
        <taxon>Actinomycetes</taxon>
        <taxon>Micrococcales</taxon>
        <taxon>Intrasporangiaceae</taxon>
        <taxon>Pedococcus</taxon>
    </lineage>
</organism>
<comment type="similarity">
    <text evidence="1">Belongs to the short-chain dehydrogenases/reductases (SDR) family.</text>
</comment>
<dbReference type="Gene3D" id="3.40.50.720">
    <property type="entry name" value="NAD(P)-binding Rossmann-like Domain"/>
    <property type="match status" value="1"/>
</dbReference>
<evidence type="ECO:0000256" key="1">
    <source>
        <dbReference type="ARBA" id="ARBA00006484"/>
    </source>
</evidence>
<name>A0A1H9X181_9MICO</name>
<sequence>MLDALGSPQSLLVLGASSDIAQATVAAVAARGRLNRVVLAGRPGERRDAAEASARALPGMSGAAITAVDFEASDSTSHSSFVDAVFDAGEVDVALVAFGVLPDAATVADPSAAANVVTANFTGAVSALTAISARMRGQGHGVIVVLSSVAGERPRRSNYLYGATKAGLDAFATGLGDSLHGSGVSVVVVRPGFVRTKMTHGMDAAPLAVGPDEVAQAIVTSLRGPSRTVWVPRPMRPVMSLLRHLPRTVFRRLPI</sequence>
<keyword evidence="3" id="KW-0560">Oxidoreductase</keyword>
<dbReference type="SUPFAM" id="SSF51735">
    <property type="entry name" value="NAD(P)-binding Rossmann-fold domains"/>
    <property type="match status" value="1"/>
</dbReference>
<accession>A0A1H9X181</accession>
<evidence type="ECO:0000313" key="5">
    <source>
        <dbReference type="Proteomes" id="UP000199019"/>
    </source>
</evidence>
<proteinExistence type="inferred from homology"/>
<dbReference type="Pfam" id="PF00106">
    <property type="entry name" value="adh_short"/>
    <property type="match status" value="1"/>
</dbReference>
<dbReference type="InterPro" id="IPR002347">
    <property type="entry name" value="SDR_fam"/>
</dbReference>
<evidence type="ECO:0000256" key="3">
    <source>
        <dbReference type="ARBA" id="ARBA00023002"/>
    </source>
</evidence>
<dbReference type="PRINTS" id="PR00081">
    <property type="entry name" value="GDHRDH"/>
</dbReference>
<gene>
    <name evidence="4" type="ORF">SAMN05216199_3326</name>
</gene>
<dbReference type="RefSeq" id="WP_091760594.1">
    <property type="nucleotide sequence ID" value="NZ_FOHB01000006.1"/>
</dbReference>
<dbReference type="PROSITE" id="PS00061">
    <property type="entry name" value="ADH_SHORT"/>
    <property type="match status" value="1"/>
</dbReference>
<dbReference type="CDD" id="cd05233">
    <property type="entry name" value="SDR_c"/>
    <property type="match status" value="1"/>
</dbReference>
<dbReference type="GO" id="GO:0016491">
    <property type="term" value="F:oxidoreductase activity"/>
    <property type="evidence" value="ECO:0007669"/>
    <property type="project" value="UniProtKB-KW"/>
</dbReference>
<dbReference type="InterPro" id="IPR020904">
    <property type="entry name" value="Sc_DH/Rdtase_CS"/>
</dbReference>
<protein>
    <submittedName>
        <fullName evidence="4">Decaprenylphospho-beta-D-erythro-pentofuranosid-2-ulose 2-reductase</fullName>
    </submittedName>
</protein>
<reference evidence="5" key="1">
    <citation type="submission" date="2016-10" db="EMBL/GenBank/DDBJ databases">
        <authorList>
            <person name="Varghese N."/>
            <person name="Submissions S."/>
        </authorList>
    </citation>
    <scope>NUCLEOTIDE SEQUENCE [LARGE SCALE GENOMIC DNA]</scope>
    <source>
        <strain evidence="5">CGMCC 1.6963</strain>
    </source>
</reference>
<evidence type="ECO:0000313" key="4">
    <source>
        <dbReference type="EMBL" id="SES39952.1"/>
    </source>
</evidence>
<dbReference type="PANTHER" id="PTHR43391">
    <property type="entry name" value="RETINOL DEHYDROGENASE-RELATED"/>
    <property type="match status" value="1"/>
</dbReference>